<dbReference type="EMBL" id="AM180088">
    <property type="protein sequence ID" value="CAJ52366.1"/>
    <property type="molecule type" value="Genomic_DNA"/>
</dbReference>
<dbReference type="GeneID" id="4194147"/>
<feature type="compositionally biased region" description="Low complexity" evidence="1">
    <location>
        <begin position="8"/>
        <end position="28"/>
    </location>
</feature>
<dbReference type="PANTHER" id="PTHR11365">
    <property type="entry name" value="5-OXOPROLINASE RELATED"/>
    <property type="match status" value="1"/>
</dbReference>
<dbReference type="Pfam" id="PF02538">
    <property type="entry name" value="Hydantoinase_B"/>
    <property type="match status" value="1"/>
</dbReference>
<dbReference type="InterPro" id="IPR045079">
    <property type="entry name" value="Oxoprolinase-like"/>
</dbReference>
<dbReference type="GO" id="GO:0047423">
    <property type="term" value="F:N-methylhydantoinase (ATP-hydrolyzing) activity"/>
    <property type="evidence" value="ECO:0007669"/>
    <property type="project" value="UniProtKB-EC"/>
</dbReference>
<dbReference type="eggNOG" id="arCOG01512">
    <property type="taxonomic scope" value="Archaea"/>
</dbReference>
<protein>
    <submittedName>
        <fullName evidence="3">N-methylhydantoinase (ATP-hydrolyzing) B</fullName>
        <ecNumber evidence="3">3.5.2.14</ecNumber>
    </submittedName>
</protein>
<dbReference type="HOGENOM" id="CLU_020413_1_0_2"/>
<feature type="domain" description="Hydantoinase B/oxoprolinase" evidence="2">
    <location>
        <begin position="34"/>
        <end position="567"/>
    </location>
</feature>
<dbReference type="GO" id="GO:0005829">
    <property type="term" value="C:cytosol"/>
    <property type="evidence" value="ECO:0007669"/>
    <property type="project" value="TreeGrafter"/>
</dbReference>
<dbReference type="AlphaFoldDB" id="Q18I12"/>
<evidence type="ECO:0000256" key="1">
    <source>
        <dbReference type="SAM" id="MobiDB-lite"/>
    </source>
</evidence>
<evidence type="ECO:0000313" key="3">
    <source>
        <dbReference type="EMBL" id="CAJ52366.1"/>
    </source>
</evidence>
<dbReference type="GO" id="GO:0017168">
    <property type="term" value="F:5-oxoprolinase (ATP-hydrolyzing) activity"/>
    <property type="evidence" value="ECO:0007669"/>
    <property type="project" value="TreeGrafter"/>
</dbReference>
<dbReference type="GO" id="GO:0006749">
    <property type="term" value="P:glutathione metabolic process"/>
    <property type="evidence" value="ECO:0007669"/>
    <property type="project" value="TreeGrafter"/>
</dbReference>
<evidence type="ECO:0000259" key="2">
    <source>
        <dbReference type="Pfam" id="PF02538"/>
    </source>
</evidence>
<evidence type="ECO:0000313" key="4">
    <source>
        <dbReference type="Proteomes" id="UP000001975"/>
    </source>
</evidence>
<keyword evidence="4" id="KW-1185">Reference proteome</keyword>
<dbReference type="KEGG" id="hwa:HQ_2241A"/>
<feature type="region of interest" description="Disordered" evidence="1">
    <location>
        <begin position="1"/>
        <end position="28"/>
    </location>
</feature>
<accession>Q18I12</accession>
<dbReference type="InterPro" id="IPR003692">
    <property type="entry name" value="Hydantoinase_B"/>
</dbReference>
<sequence>MRIMNPETNMNTNTNTNTDTGADNTNSDADINIDPITLEVTRNAAAAVCEEMNATLIRTSYSPNIKERQDCSCALFDRDAQMIAQAETIPVHLGAMPFSVRAAIERFPPSELNPGDAIAVNDPFAGGAHLPDLTVISPIYSDTDTDTDTDTDSSDELIGFAANRAHHADIGGAYAGSVAANSTEIYQEGLRIPPVKLFEAGEQNTDVFELILTNVRTPDERQGDLRAQKAANETGRRRFQELANRYDSGTFLAATDAVKNYSERRMRTEIESLPDGEYSFSDVLDSDGAGNRSITITVTVTIEGDTVHVDFTGTAEQTDGPVNAVQAVTTSATYYAIRCLTDPDIPPNHGCYRPITIETPSGTVVNPDPPAAVVGGNLETSQRITDVVLGAFGEVTPKRIIAGSQGTMNNVTFGGTDPRDGDQYTFYETQGGGFGGRAGKDGLDGVHVHMSNTLNTPAEVLEIEYPLRVMQYSLRPDSGGAGEYRGGLGLRRDIQIRNHEATFSLLADRHDHHPYGLTGGNPGDTGAAILNLPDGESVTLDEKLTRTLPAGSIVSIRTPGGGGYGAPTDREREAIIRDLDAGKLTPAHAVDVYDYHDDYNSGIAESNDKTNTDSQ</sequence>
<organism evidence="3 4">
    <name type="scientific">Haloquadratum walsbyi (strain DSM 16790 / HBSQ001)</name>
    <dbReference type="NCBI Taxonomy" id="362976"/>
    <lineage>
        <taxon>Archaea</taxon>
        <taxon>Methanobacteriati</taxon>
        <taxon>Methanobacteriota</taxon>
        <taxon>Stenosarchaea group</taxon>
        <taxon>Halobacteria</taxon>
        <taxon>Halobacteriales</taxon>
        <taxon>Haloferacaceae</taxon>
        <taxon>Haloquadratum</taxon>
    </lineage>
</organism>
<gene>
    <name evidence="3" type="primary">hyuB</name>
    <name evidence="3" type="ordered locus">HQ_2241A</name>
</gene>
<dbReference type="PANTHER" id="PTHR11365:SF23">
    <property type="entry name" value="HYPOTHETICAL 5-OXOPROLINASE (EUROFUNG)-RELATED"/>
    <property type="match status" value="1"/>
</dbReference>
<name>Q18I12_HALWD</name>
<dbReference type="RefSeq" id="WP_011571499.1">
    <property type="nucleotide sequence ID" value="NC_008212.1"/>
</dbReference>
<dbReference type="Proteomes" id="UP000001975">
    <property type="component" value="Chromosome"/>
</dbReference>
<proteinExistence type="predicted"/>
<keyword evidence="3" id="KW-0378">Hydrolase</keyword>
<reference evidence="3 4" key="1">
    <citation type="journal article" date="2006" name="BMC Genomics">
        <title>The genome of the square archaeon Haloquadratum walsbyi: life at the limits of water activity.</title>
        <authorList>
            <person name="Bolhuis H.H."/>
            <person name="Palm P.P."/>
            <person name="Wende A.W."/>
            <person name="Falb M.M."/>
            <person name="Rampp M.M."/>
            <person name="Rodriguez-Valera F.F."/>
            <person name="Pfeiffer F.F."/>
            <person name="Oesterhelt D.D."/>
        </authorList>
    </citation>
    <scope>NUCLEOTIDE SEQUENCE [LARGE SCALE GENOMIC DNA]</scope>
    <source>
        <strain evidence="4">DSM 16790 / HBSQ001</strain>
    </source>
</reference>
<dbReference type="EC" id="3.5.2.14" evidence="3"/>